<dbReference type="Proteomes" id="UP000436088">
    <property type="component" value="Unassembled WGS sequence"/>
</dbReference>
<dbReference type="FunFam" id="3.40.30.10:FF:000176">
    <property type="entry name" value="Glutathione S-transferase theta-1"/>
    <property type="match status" value="1"/>
</dbReference>
<evidence type="ECO:0000256" key="3">
    <source>
        <dbReference type="ARBA" id="ARBA00022575"/>
    </source>
</evidence>
<dbReference type="PANTHER" id="PTHR44750:SF1">
    <property type="entry name" value="GLUTATHIONE S-TRANSFERASE T1-RELATED"/>
    <property type="match status" value="1"/>
</dbReference>
<dbReference type="SFLD" id="SFLDS00019">
    <property type="entry name" value="Glutathione_Transferase_(cytos"/>
    <property type="match status" value="1"/>
</dbReference>
<dbReference type="InterPro" id="IPR010987">
    <property type="entry name" value="Glutathione-S-Trfase_C-like"/>
</dbReference>
<keyword evidence="9" id="KW-1185">Reference proteome</keyword>
<dbReference type="GO" id="GO:0009407">
    <property type="term" value="P:toxin catabolic process"/>
    <property type="evidence" value="ECO:0007669"/>
    <property type="project" value="UniProtKB-ARBA"/>
</dbReference>
<dbReference type="AlphaFoldDB" id="A0A6A3A7U9"/>
<comment type="caution">
    <text evidence="8">The sequence shown here is derived from an EMBL/GenBank/DDBJ whole genome shotgun (WGS) entry which is preliminary data.</text>
</comment>
<reference evidence="8" key="1">
    <citation type="submission" date="2019-09" db="EMBL/GenBank/DDBJ databases">
        <title>Draft genome information of white flower Hibiscus syriacus.</title>
        <authorList>
            <person name="Kim Y.-M."/>
        </authorList>
    </citation>
    <scope>NUCLEOTIDE SEQUENCE [LARGE SCALE GENOMIC DNA]</scope>
    <source>
        <strain evidence="8">YM2019G1</strain>
    </source>
</reference>
<dbReference type="InterPro" id="IPR040077">
    <property type="entry name" value="GST_C_Theta"/>
</dbReference>
<dbReference type="FunFam" id="1.20.1050.10:FF:000039">
    <property type="entry name" value="Glutathione S-transferase theta-1"/>
    <property type="match status" value="1"/>
</dbReference>
<dbReference type="Pfam" id="PF13410">
    <property type="entry name" value="GST_C_2"/>
    <property type="match status" value="1"/>
</dbReference>
<accession>A0A6A3A7U9</accession>
<dbReference type="Pfam" id="PF02798">
    <property type="entry name" value="GST_N"/>
    <property type="match status" value="1"/>
</dbReference>
<dbReference type="OrthoDB" id="422574at2759"/>
<evidence type="ECO:0000256" key="1">
    <source>
        <dbReference type="ARBA" id="ARBA00009899"/>
    </source>
</evidence>
<dbReference type="InterPro" id="IPR004045">
    <property type="entry name" value="Glutathione_S-Trfase_N"/>
</dbReference>
<protein>
    <recommendedName>
        <fullName evidence="2">glutathione transferase</fullName>
        <ecNumber evidence="2">2.5.1.18</ecNumber>
    </recommendedName>
</protein>
<dbReference type="SFLD" id="SFLDG00358">
    <property type="entry name" value="Main_(cytGST)"/>
    <property type="match status" value="1"/>
</dbReference>
<evidence type="ECO:0000256" key="2">
    <source>
        <dbReference type="ARBA" id="ARBA00012452"/>
    </source>
</evidence>
<comment type="catalytic activity">
    <reaction evidence="5">
        <text>RX + glutathione = an S-substituted glutathione + a halide anion + H(+)</text>
        <dbReference type="Rhea" id="RHEA:16437"/>
        <dbReference type="ChEBI" id="CHEBI:15378"/>
        <dbReference type="ChEBI" id="CHEBI:16042"/>
        <dbReference type="ChEBI" id="CHEBI:17792"/>
        <dbReference type="ChEBI" id="CHEBI:57925"/>
        <dbReference type="ChEBI" id="CHEBI:90779"/>
        <dbReference type="EC" id="2.5.1.18"/>
    </reaction>
</comment>
<dbReference type="SUPFAM" id="SSF47616">
    <property type="entry name" value="GST C-terminal domain-like"/>
    <property type="match status" value="1"/>
</dbReference>
<dbReference type="CDD" id="cd03183">
    <property type="entry name" value="GST_C_Theta"/>
    <property type="match status" value="1"/>
</dbReference>
<feature type="domain" description="GST N-terminal" evidence="6">
    <location>
        <begin position="1"/>
        <end position="82"/>
    </location>
</feature>
<dbReference type="PANTHER" id="PTHR44750">
    <property type="entry name" value="GLUTATHIONE S-TRANSFERASE T1-RELATED"/>
    <property type="match status" value="1"/>
</dbReference>
<dbReference type="Gene3D" id="3.40.30.10">
    <property type="entry name" value="Glutaredoxin"/>
    <property type="match status" value="1"/>
</dbReference>
<dbReference type="EMBL" id="VEPZ02001033">
    <property type="protein sequence ID" value="KAE8699867.1"/>
    <property type="molecule type" value="Genomic_DNA"/>
</dbReference>
<dbReference type="PROSITE" id="PS50405">
    <property type="entry name" value="GST_CTER"/>
    <property type="match status" value="1"/>
</dbReference>
<dbReference type="Gene3D" id="1.20.1050.10">
    <property type="match status" value="1"/>
</dbReference>
<keyword evidence="4" id="KW-0808">Transferase</keyword>
<evidence type="ECO:0000313" key="9">
    <source>
        <dbReference type="Proteomes" id="UP000436088"/>
    </source>
</evidence>
<dbReference type="PROSITE" id="PS50404">
    <property type="entry name" value="GST_NTER"/>
    <property type="match status" value="1"/>
</dbReference>
<evidence type="ECO:0000256" key="5">
    <source>
        <dbReference type="ARBA" id="ARBA00047960"/>
    </source>
</evidence>
<evidence type="ECO:0000313" key="8">
    <source>
        <dbReference type="EMBL" id="KAE8699867.1"/>
    </source>
</evidence>
<dbReference type="InterPro" id="IPR043377">
    <property type="entry name" value="GSTT1/2/3"/>
</dbReference>
<dbReference type="InterPro" id="IPR036249">
    <property type="entry name" value="Thioredoxin-like_sf"/>
</dbReference>
<evidence type="ECO:0000259" key="6">
    <source>
        <dbReference type="PROSITE" id="PS50404"/>
    </source>
</evidence>
<evidence type="ECO:0000256" key="4">
    <source>
        <dbReference type="ARBA" id="ARBA00022679"/>
    </source>
</evidence>
<proteinExistence type="inferred from homology"/>
<organism evidence="8 9">
    <name type="scientific">Hibiscus syriacus</name>
    <name type="common">Rose of Sharon</name>
    <dbReference type="NCBI Taxonomy" id="106335"/>
    <lineage>
        <taxon>Eukaryota</taxon>
        <taxon>Viridiplantae</taxon>
        <taxon>Streptophyta</taxon>
        <taxon>Embryophyta</taxon>
        <taxon>Tracheophyta</taxon>
        <taxon>Spermatophyta</taxon>
        <taxon>Magnoliopsida</taxon>
        <taxon>eudicotyledons</taxon>
        <taxon>Gunneridae</taxon>
        <taxon>Pentapetalae</taxon>
        <taxon>rosids</taxon>
        <taxon>malvids</taxon>
        <taxon>Malvales</taxon>
        <taxon>Malvaceae</taxon>
        <taxon>Malvoideae</taxon>
        <taxon>Hibiscus</taxon>
    </lineage>
</organism>
<feature type="domain" description="GST C-terminal" evidence="7">
    <location>
        <begin position="89"/>
        <end position="231"/>
    </location>
</feature>
<dbReference type="SUPFAM" id="SSF52833">
    <property type="entry name" value="Thioredoxin-like"/>
    <property type="match status" value="1"/>
</dbReference>
<dbReference type="InterPro" id="IPR040079">
    <property type="entry name" value="Glutathione_S-Trfase"/>
</dbReference>
<dbReference type="CDD" id="cd03050">
    <property type="entry name" value="GST_N_Theta"/>
    <property type="match status" value="1"/>
</dbReference>
<dbReference type="InterPro" id="IPR040075">
    <property type="entry name" value="GST_N_Theta"/>
</dbReference>
<dbReference type="SFLD" id="SFLDG01153">
    <property type="entry name" value="Main.4:_Theta-like"/>
    <property type="match status" value="1"/>
</dbReference>
<name>A0A6A3A7U9_HIBSY</name>
<dbReference type="InterPro" id="IPR036282">
    <property type="entry name" value="Glutathione-S-Trfase_C_sf"/>
</dbReference>
<dbReference type="GO" id="GO:0004364">
    <property type="term" value="F:glutathione transferase activity"/>
    <property type="evidence" value="ECO:0007669"/>
    <property type="project" value="UniProtKB-EC"/>
</dbReference>
<evidence type="ECO:0000259" key="7">
    <source>
        <dbReference type="PROSITE" id="PS50405"/>
    </source>
</evidence>
<comment type="similarity">
    <text evidence="1">Belongs to the GST superfamily. Theta family.</text>
</comment>
<gene>
    <name evidence="8" type="ORF">F3Y22_tig00110569pilonHSYRG00099</name>
</gene>
<keyword evidence="3" id="KW-0216">Detoxification</keyword>
<dbReference type="EC" id="2.5.1.18" evidence="2"/>
<sequence length="251" mass="28578">MKLKVYADRMSQPARAVILFLKLNGINYEEVRVDIAKHQHLTPEYAEINPMKQLPAIVDGRFKLFESHAILIYLACSFPGVADHWYPADVFKRSKIHSVLDWHHSNLRPGPVTIVRNTVLAPALGRPFNPEAAAEGEKFLSASLSKIESIWLKDNGRFLLGGNQPSIADLSLVCDIMQLELLDESDRDRLLDPYKKVQQWIENTRNATNPHFDEVHKILMKAKEKRHNQRLNGANNGWGGPEMKKTLLSKI</sequence>